<dbReference type="InterPro" id="IPR015422">
    <property type="entry name" value="PyrdxlP-dep_Trfase_small"/>
</dbReference>
<comment type="cofactor">
    <cofactor evidence="1">
        <name>pyridoxal 5'-phosphate</name>
        <dbReference type="ChEBI" id="CHEBI:597326"/>
    </cofactor>
</comment>
<evidence type="ECO:0000313" key="4">
    <source>
        <dbReference type="Proteomes" id="UP001589608"/>
    </source>
</evidence>
<comment type="caution">
    <text evidence="3">The sequence shown here is derived from an EMBL/GenBank/DDBJ whole genome shotgun (WGS) entry which is preliminary data.</text>
</comment>
<dbReference type="PANTHER" id="PTHR30244:SF34">
    <property type="entry name" value="DTDP-4-AMINO-4,6-DIDEOXYGALACTOSE TRANSAMINASE"/>
    <property type="match status" value="1"/>
</dbReference>
<dbReference type="GO" id="GO:0008483">
    <property type="term" value="F:transaminase activity"/>
    <property type="evidence" value="ECO:0007669"/>
    <property type="project" value="UniProtKB-KW"/>
</dbReference>
<dbReference type="PIRSF" id="PIRSF000390">
    <property type="entry name" value="PLP_StrS"/>
    <property type="match status" value="1"/>
</dbReference>
<sequence>MDEIAAFRVRFPAEVVEEFLRRAAAVLETGQLIPGTNNAEFELRFAELVGAEHAVTVSSGTAALEIALRVAAVEGRPVLVPANTNYATAEAVLRAGCRPVLYDAGLYPDLAAIGAAWTPEIAAVVVVHIGGYLTPELVRIRRWCDERDVLLIEDASHAHGAAVDGRRAGTFGHLAAFSLFATKVLTTAEGGVLTTGSGVRAAAARRYRDQGKADDGLHNVVFGSAWRMSELHAALGVAQLLGFEAILTRLDRLVSRYLDGIDHPAVLVPRLPGARCSGHKFIVTTSGAAARESLRAHLRACGVQPGKGVYDVPLHRQPALRLTDQGPFAAAEHFAASHVCLPLWHGLTDNEADRVVEAVNGWRYDG</sequence>
<dbReference type="EMBL" id="JBHMCA010000019">
    <property type="protein sequence ID" value="MFB9443117.1"/>
    <property type="molecule type" value="Genomic_DNA"/>
</dbReference>
<dbReference type="Proteomes" id="UP001589608">
    <property type="component" value="Unassembled WGS sequence"/>
</dbReference>
<organism evidence="3 4">
    <name type="scientific">Dactylosporangium vinaceum</name>
    <dbReference type="NCBI Taxonomy" id="53362"/>
    <lineage>
        <taxon>Bacteria</taxon>
        <taxon>Bacillati</taxon>
        <taxon>Actinomycetota</taxon>
        <taxon>Actinomycetes</taxon>
        <taxon>Micromonosporales</taxon>
        <taxon>Micromonosporaceae</taxon>
        <taxon>Dactylosporangium</taxon>
    </lineage>
</organism>
<reference evidence="3 4" key="1">
    <citation type="submission" date="2024-09" db="EMBL/GenBank/DDBJ databases">
        <authorList>
            <person name="Sun Q."/>
            <person name="Mori K."/>
        </authorList>
    </citation>
    <scope>NUCLEOTIDE SEQUENCE [LARGE SCALE GENOMIC DNA]</scope>
    <source>
        <strain evidence="3 4">JCM 3307</strain>
    </source>
</reference>
<protein>
    <submittedName>
        <fullName evidence="3">DegT/DnrJ/EryC1/StrS family aminotransferase</fullName>
    </submittedName>
</protein>
<keyword evidence="2" id="KW-0663">Pyridoxal phosphate</keyword>
<gene>
    <name evidence="3" type="ORF">ACFFTR_08475</name>
</gene>
<dbReference type="Gene3D" id="3.40.640.10">
    <property type="entry name" value="Type I PLP-dependent aspartate aminotransferase-like (Major domain)"/>
    <property type="match status" value="1"/>
</dbReference>
<evidence type="ECO:0000256" key="2">
    <source>
        <dbReference type="RuleBase" id="RU004508"/>
    </source>
</evidence>
<comment type="similarity">
    <text evidence="2">Belongs to the DegT/DnrJ/EryC1 family.</text>
</comment>
<accession>A0ABV5M2Q7</accession>
<dbReference type="RefSeq" id="WP_223099613.1">
    <property type="nucleotide sequence ID" value="NZ_CP061913.1"/>
</dbReference>
<proteinExistence type="inferred from homology"/>
<dbReference type="PANTHER" id="PTHR30244">
    <property type="entry name" value="TRANSAMINASE"/>
    <property type="match status" value="1"/>
</dbReference>
<keyword evidence="4" id="KW-1185">Reference proteome</keyword>
<dbReference type="Gene3D" id="3.90.1150.10">
    <property type="entry name" value="Aspartate Aminotransferase, domain 1"/>
    <property type="match status" value="1"/>
</dbReference>
<dbReference type="Pfam" id="PF01041">
    <property type="entry name" value="DegT_DnrJ_EryC1"/>
    <property type="match status" value="1"/>
</dbReference>
<dbReference type="InterPro" id="IPR000653">
    <property type="entry name" value="DegT/StrS_aminotransferase"/>
</dbReference>
<keyword evidence="3" id="KW-0032">Aminotransferase</keyword>
<keyword evidence="3" id="KW-0808">Transferase</keyword>
<evidence type="ECO:0000313" key="3">
    <source>
        <dbReference type="EMBL" id="MFB9443117.1"/>
    </source>
</evidence>
<dbReference type="InterPro" id="IPR015424">
    <property type="entry name" value="PyrdxlP-dep_Trfase"/>
</dbReference>
<name>A0ABV5M2Q7_9ACTN</name>
<dbReference type="SUPFAM" id="SSF53383">
    <property type="entry name" value="PLP-dependent transferases"/>
    <property type="match status" value="1"/>
</dbReference>
<evidence type="ECO:0000256" key="1">
    <source>
        <dbReference type="ARBA" id="ARBA00001933"/>
    </source>
</evidence>
<dbReference type="InterPro" id="IPR015421">
    <property type="entry name" value="PyrdxlP-dep_Trfase_major"/>
</dbReference>